<dbReference type="AlphaFoldDB" id="A0A9D2IA69"/>
<sequence length="279" mass="32303">MVQKMKTECVISVEKVSKDYRFRKRTRNKLIDFLKPEYEKIRAVSDVTFKIYSGESVGLIGKNGAGKSTLIKMMAGILYPSNGTIRVNGLEPYKNRTENAKYIGVVFGQRSQLWWDIPILESFRLFQKMYRIPRKDFEERLSLFQKMFGMENYMTKPVRQLSLGQRMCADLCASMLHNPPVLFMDEPTIGLDVLNKENMRNFVKEVNLQFGTTIILTSHDLDDIEELCQRMILIDNGKMLFDGSLEGFERKASAGRNADPADKNLEEAVKIYYRRETSE</sequence>
<protein>
    <submittedName>
        <fullName evidence="5">ATP-binding cassette domain-containing protein</fullName>
    </submittedName>
</protein>
<keyword evidence="1" id="KW-0813">Transport</keyword>
<dbReference type="GO" id="GO:0016887">
    <property type="term" value="F:ATP hydrolysis activity"/>
    <property type="evidence" value="ECO:0007669"/>
    <property type="project" value="InterPro"/>
</dbReference>
<evidence type="ECO:0000256" key="3">
    <source>
        <dbReference type="ARBA" id="ARBA00022840"/>
    </source>
</evidence>
<dbReference type="Proteomes" id="UP000886858">
    <property type="component" value="Unassembled WGS sequence"/>
</dbReference>
<evidence type="ECO:0000256" key="2">
    <source>
        <dbReference type="ARBA" id="ARBA00022741"/>
    </source>
</evidence>
<gene>
    <name evidence="5" type="ORF">H9717_15095</name>
</gene>
<reference evidence="5" key="2">
    <citation type="submission" date="2021-04" db="EMBL/GenBank/DDBJ databases">
        <authorList>
            <person name="Gilroy R."/>
        </authorList>
    </citation>
    <scope>NUCLEOTIDE SEQUENCE</scope>
    <source>
        <strain evidence="5">CHK179-7159</strain>
    </source>
</reference>
<proteinExistence type="predicted"/>
<comment type="caution">
    <text evidence="5">The sequence shown here is derived from an EMBL/GenBank/DDBJ whole genome shotgun (WGS) entry which is preliminary data.</text>
</comment>
<keyword evidence="2" id="KW-0547">Nucleotide-binding</keyword>
<organism evidence="5 6">
    <name type="scientific">Candidatus Eisenbergiella merdipullorum</name>
    <dbReference type="NCBI Taxonomy" id="2838553"/>
    <lineage>
        <taxon>Bacteria</taxon>
        <taxon>Bacillati</taxon>
        <taxon>Bacillota</taxon>
        <taxon>Clostridia</taxon>
        <taxon>Lachnospirales</taxon>
        <taxon>Lachnospiraceae</taxon>
        <taxon>Eisenbergiella</taxon>
    </lineage>
</organism>
<evidence type="ECO:0000313" key="6">
    <source>
        <dbReference type="Proteomes" id="UP000886858"/>
    </source>
</evidence>
<dbReference type="InterPro" id="IPR050763">
    <property type="entry name" value="ABC_transporter_ATP-binding"/>
</dbReference>
<dbReference type="PROSITE" id="PS50893">
    <property type="entry name" value="ABC_TRANSPORTER_2"/>
    <property type="match status" value="1"/>
</dbReference>
<reference evidence="5" key="1">
    <citation type="journal article" date="2021" name="PeerJ">
        <title>Extensive microbial diversity within the chicken gut microbiome revealed by metagenomics and culture.</title>
        <authorList>
            <person name="Gilroy R."/>
            <person name="Ravi A."/>
            <person name="Getino M."/>
            <person name="Pursley I."/>
            <person name="Horton D.L."/>
            <person name="Alikhan N.F."/>
            <person name="Baker D."/>
            <person name="Gharbi K."/>
            <person name="Hall N."/>
            <person name="Watson M."/>
            <person name="Adriaenssens E.M."/>
            <person name="Foster-Nyarko E."/>
            <person name="Jarju S."/>
            <person name="Secka A."/>
            <person name="Antonio M."/>
            <person name="Oren A."/>
            <person name="Chaudhuri R.R."/>
            <person name="La Ragione R."/>
            <person name="Hildebrand F."/>
            <person name="Pallen M.J."/>
        </authorList>
    </citation>
    <scope>NUCLEOTIDE SEQUENCE</scope>
    <source>
        <strain evidence="5">CHK179-7159</strain>
    </source>
</reference>
<evidence type="ECO:0000313" key="5">
    <source>
        <dbReference type="EMBL" id="HJA94414.1"/>
    </source>
</evidence>
<keyword evidence="3 5" id="KW-0067">ATP-binding</keyword>
<dbReference type="EMBL" id="DWYY01000172">
    <property type="protein sequence ID" value="HJA94414.1"/>
    <property type="molecule type" value="Genomic_DNA"/>
</dbReference>
<name>A0A9D2IA69_9FIRM</name>
<dbReference type="SUPFAM" id="SSF52540">
    <property type="entry name" value="P-loop containing nucleoside triphosphate hydrolases"/>
    <property type="match status" value="1"/>
</dbReference>
<dbReference type="InterPro" id="IPR017871">
    <property type="entry name" value="ABC_transporter-like_CS"/>
</dbReference>
<dbReference type="InterPro" id="IPR027417">
    <property type="entry name" value="P-loop_NTPase"/>
</dbReference>
<accession>A0A9D2IA69</accession>
<dbReference type="Gene3D" id="3.40.50.300">
    <property type="entry name" value="P-loop containing nucleotide triphosphate hydrolases"/>
    <property type="match status" value="1"/>
</dbReference>
<dbReference type="Pfam" id="PF00005">
    <property type="entry name" value="ABC_tran"/>
    <property type="match status" value="1"/>
</dbReference>
<dbReference type="PROSITE" id="PS00211">
    <property type="entry name" value="ABC_TRANSPORTER_1"/>
    <property type="match status" value="1"/>
</dbReference>
<dbReference type="InterPro" id="IPR003593">
    <property type="entry name" value="AAA+_ATPase"/>
</dbReference>
<feature type="domain" description="ABC transporter" evidence="4">
    <location>
        <begin position="28"/>
        <end position="261"/>
    </location>
</feature>
<dbReference type="SMART" id="SM00382">
    <property type="entry name" value="AAA"/>
    <property type="match status" value="1"/>
</dbReference>
<evidence type="ECO:0000256" key="1">
    <source>
        <dbReference type="ARBA" id="ARBA00022448"/>
    </source>
</evidence>
<dbReference type="PANTHER" id="PTHR42711:SF1">
    <property type="entry name" value="ABC-TRANSPORT PROTEIN, ATP-BINDING COMPONENT"/>
    <property type="match status" value="1"/>
</dbReference>
<dbReference type="PANTHER" id="PTHR42711">
    <property type="entry name" value="ABC TRANSPORTER ATP-BINDING PROTEIN"/>
    <property type="match status" value="1"/>
</dbReference>
<dbReference type="InterPro" id="IPR003439">
    <property type="entry name" value="ABC_transporter-like_ATP-bd"/>
</dbReference>
<evidence type="ECO:0000259" key="4">
    <source>
        <dbReference type="PROSITE" id="PS50893"/>
    </source>
</evidence>
<dbReference type="GO" id="GO:0005524">
    <property type="term" value="F:ATP binding"/>
    <property type="evidence" value="ECO:0007669"/>
    <property type="project" value="UniProtKB-KW"/>
</dbReference>